<keyword evidence="7" id="KW-1185">Reference proteome</keyword>
<feature type="repeat" description="PPR" evidence="2">
    <location>
        <begin position="129"/>
        <end position="163"/>
    </location>
</feature>
<dbReference type="OMA" id="SENIMMN"/>
<evidence type="ECO:0000259" key="4">
    <source>
        <dbReference type="Pfam" id="PF17177"/>
    </source>
</evidence>
<dbReference type="PROSITE" id="PS51375">
    <property type="entry name" value="PPR"/>
    <property type="match status" value="3"/>
</dbReference>
<keyword evidence="1" id="KW-0677">Repeat</keyword>
<feature type="region of interest" description="Disordered" evidence="3">
    <location>
        <begin position="465"/>
        <end position="495"/>
    </location>
</feature>
<dbReference type="Pfam" id="PF01535">
    <property type="entry name" value="PPR"/>
    <property type="match status" value="1"/>
</dbReference>
<organism evidence="7">
    <name type="scientific">Selaginella moellendorffii</name>
    <name type="common">Spikemoss</name>
    <dbReference type="NCBI Taxonomy" id="88036"/>
    <lineage>
        <taxon>Eukaryota</taxon>
        <taxon>Viridiplantae</taxon>
        <taxon>Streptophyta</taxon>
        <taxon>Embryophyta</taxon>
        <taxon>Tracheophyta</taxon>
        <taxon>Lycopodiopsida</taxon>
        <taxon>Selaginellales</taxon>
        <taxon>Selaginellaceae</taxon>
        <taxon>Selaginella</taxon>
    </lineage>
</organism>
<dbReference type="STRING" id="88036.D8S8I5"/>
<dbReference type="EMBL" id="GL377607">
    <property type="protein sequence ID" value="EFJ19049.1"/>
    <property type="molecule type" value="Genomic_DNA"/>
</dbReference>
<dbReference type="KEGG" id="smo:SELMODRAFT_271393"/>
<evidence type="ECO:0000256" key="2">
    <source>
        <dbReference type="PROSITE-ProRule" id="PRU00708"/>
    </source>
</evidence>
<dbReference type="InParanoid" id="D8S8I5"/>
<gene>
    <name evidence="5" type="ORF">SELMODRAFT_157280</name>
    <name evidence="6" type="ORF">SELMODRAFT_271393</name>
</gene>
<evidence type="ECO:0000313" key="7">
    <source>
        <dbReference type="Proteomes" id="UP000001514"/>
    </source>
</evidence>
<dbReference type="FunCoup" id="D8S8I5">
    <property type="interactions" value="1740"/>
</dbReference>
<protein>
    <recommendedName>
        <fullName evidence="4">PROP1-like PPR domain-containing protein</fullName>
    </recommendedName>
</protein>
<feature type="repeat" description="PPR" evidence="2">
    <location>
        <begin position="164"/>
        <end position="198"/>
    </location>
</feature>
<dbReference type="Proteomes" id="UP000001514">
    <property type="component" value="Unassembled WGS sequence"/>
</dbReference>
<dbReference type="InterPro" id="IPR033443">
    <property type="entry name" value="PROP1-like_PPR_dom"/>
</dbReference>
<dbReference type="AlphaFoldDB" id="D8S8I5"/>
<dbReference type="eggNOG" id="KOG4197">
    <property type="taxonomic scope" value="Eukaryota"/>
</dbReference>
<dbReference type="Gramene" id="EFJ19049">
    <property type="protein sequence ID" value="EFJ19049"/>
    <property type="gene ID" value="SELMODRAFT_271393"/>
</dbReference>
<dbReference type="PANTHER" id="PTHR47801">
    <property type="entry name" value="OS05G0145600 PROTEIN"/>
    <property type="match status" value="1"/>
</dbReference>
<feature type="compositionally biased region" description="Polar residues" evidence="3">
    <location>
        <begin position="484"/>
        <end position="495"/>
    </location>
</feature>
<dbReference type="InterPro" id="IPR011990">
    <property type="entry name" value="TPR-like_helical_dom_sf"/>
</dbReference>
<proteinExistence type="predicted"/>
<dbReference type="EMBL" id="GL377632">
    <property type="protein sequence ID" value="EFJ13485.1"/>
    <property type="molecule type" value="Genomic_DNA"/>
</dbReference>
<accession>D8S8I5</accession>
<feature type="repeat" description="PPR" evidence="2">
    <location>
        <begin position="94"/>
        <end position="128"/>
    </location>
</feature>
<sequence>MASWRSLRGFRQARTLFSGRAASKRLSHCSGSSIRDGPGTTGRCYATASVAAVNTYANDLDSYNKALQTLNFKRRHYLLRDVYDEMLVDGVQPGPATFHLLLSGCMKGSRLQDTMFFFEQMRTMGIIPDVATYSLVIAACGKCNQLSRAFRVGEEMEASGVQPKLETFVALLSACGVAGDTDKAFEILRRMTTYGITFNEYCYSALIAAYKNRKPIQPDTFDKIYEIVKKSKALASEDLRARAATGEAEISTDLQDEFCSLITGEGQMRRGAFNRRMLVYHSALRAAADLKNLEGLKKICEMMVTDRLFPDAFCVSQLIRGYVAAGDTESALECFNKHINSGRPVNLDLYMVMIQGAMTNYTPAGMTTAKKLLRQLEEKGFYLNPKVGSDMLAFASKEPEGDFTTANLIWDMMMRKSLRPTRLASQAYLDGLQGREIPDDDPRIASVKAALKTSSPFMAELQQQQQQRGRVGFRPGNVPLSMINRRQQPAQRPRV</sequence>
<dbReference type="KEGG" id="smo:SELMODRAFT_157280"/>
<dbReference type="NCBIfam" id="TIGR00756">
    <property type="entry name" value="PPR"/>
    <property type="match status" value="3"/>
</dbReference>
<evidence type="ECO:0000256" key="3">
    <source>
        <dbReference type="SAM" id="MobiDB-lite"/>
    </source>
</evidence>
<dbReference type="HOGENOM" id="CLU_038751_0_0_1"/>
<dbReference type="Pfam" id="PF17177">
    <property type="entry name" value="PPR_long"/>
    <property type="match status" value="1"/>
</dbReference>
<dbReference type="Gramene" id="EFJ13485">
    <property type="protein sequence ID" value="EFJ13485"/>
    <property type="gene ID" value="SELMODRAFT_157280"/>
</dbReference>
<evidence type="ECO:0000313" key="6">
    <source>
        <dbReference type="EMBL" id="EFJ19049.1"/>
    </source>
</evidence>
<evidence type="ECO:0000313" key="5">
    <source>
        <dbReference type="EMBL" id="EFJ13485.1"/>
    </source>
</evidence>
<dbReference type="PANTHER" id="PTHR47801:SF1">
    <property type="entry name" value="OS05G0145600 PROTEIN"/>
    <property type="match status" value="1"/>
</dbReference>
<feature type="domain" description="PROP1-like PPR" evidence="4">
    <location>
        <begin position="81"/>
        <end position="210"/>
    </location>
</feature>
<dbReference type="OrthoDB" id="185373at2759"/>
<evidence type="ECO:0000256" key="1">
    <source>
        <dbReference type="ARBA" id="ARBA00022737"/>
    </source>
</evidence>
<reference evidence="6 7" key="1">
    <citation type="journal article" date="2011" name="Science">
        <title>The Selaginella genome identifies genetic changes associated with the evolution of vascular plants.</title>
        <authorList>
            <person name="Banks J.A."/>
            <person name="Nishiyama T."/>
            <person name="Hasebe M."/>
            <person name="Bowman J.L."/>
            <person name="Gribskov M."/>
            <person name="dePamphilis C."/>
            <person name="Albert V.A."/>
            <person name="Aono N."/>
            <person name="Aoyama T."/>
            <person name="Ambrose B.A."/>
            <person name="Ashton N.W."/>
            <person name="Axtell M.J."/>
            <person name="Barker E."/>
            <person name="Barker M.S."/>
            <person name="Bennetzen J.L."/>
            <person name="Bonawitz N.D."/>
            <person name="Chapple C."/>
            <person name="Cheng C."/>
            <person name="Correa L.G."/>
            <person name="Dacre M."/>
            <person name="DeBarry J."/>
            <person name="Dreyer I."/>
            <person name="Elias M."/>
            <person name="Engstrom E.M."/>
            <person name="Estelle M."/>
            <person name="Feng L."/>
            <person name="Finet C."/>
            <person name="Floyd S.K."/>
            <person name="Frommer W.B."/>
            <person name="Fujita T."/>
            <person name="Gramzow L."/>
            <person name="Gutensohn M."/>
            <person name="Harholt J."/>
            <person name="Hattori M."/>
            <person name="Heyl A."/>
            <person name="Hirai T."/>
            <person name="Hiwatashi Y."/>
            <person name="Ishikawa M."/>
            <person name="Iwata M."/>
            <person name="Karol K.G."/>
            <person name="Koehler B."/>
            <person name="Kolukisaoglu U."/>
            <person name="Kubo M."/>
            <person name="Kurata T."/>
            <person name="Lalonde S."/>
            <person name="Li K."/>
            <person name="Li Y."/>
            <person name="Litt A."/>
            <person name="Lyons E."/>
            <person name="Manning G."/>
            <person name="Maruyama T."/>
            <person name="Michael T.P."/>
            <person name="Mikami K."/>
            <person name="Miyazaki S."/>
            <person name="Morinaga S."/>
            <person name="Murata T."/>
            <person name="Mueller-Roeber B."/>
            <person name="Nelson D.R."/>
            <person name="Obara M."/>
            <person name="Oguri Y."/>
            <person name="Olmstead R.G."/>
            <person name="Onodera N."/>
            <person name="Petersen B.L."/>
            <person name="Pils B."/>
            <person name="Prigge M."/>
            <person name="Rensing S.A."/>
            <person name="Riano-Pachon D.M."/>
            <person name="Roberts A.W."/>
            <person name="Sato Y."/>
            <person name="Scheller H.V."/>
            <person name="Schulz B."/>
            <person name="Schulz C."/>
            <person name="Shakirov E.V."/>
            <person name="Shibagaki N."/>
            <person name="Shinohara N."/>
            <person name="Shippen D.E."/>
            <person name="Soerensen I."/>
            <person name="Sotooka R."/>
            <person name="Sugimoto N."/>
            <person name="Sugita M."/>
            <person name="Sumikawa N."/>
            <person name="Tanurdzic M."/>
            <person name="Theissen G."/>
            <person name="Ulvskov P."/>
            <person name="Wakazuki S."/>
            <person name="Weng J.K."/>
            <person name="Willats W.W."/>
            <person name="Wipf D."/>
            <person name="Wolf P.G."/>
            <person name="Yang L."/>
            <person name="Zimmer A.D."/>
            <person name="Zhu Q."/>
            <person name="Mitros T."/>
            <person name="Hellsten U."/>
            <person name="Loque D."/>
            <person name="Otillar R."/>
            <person name="Salamov A."/>
            <person name="Schmutz J."/>
            <person name="Shapiro H."/>
            <person name="Lindquist E."/>
            <person name="Lucas S."/>
            <person name="Rokhsar D."/>
            <person name="Grigoriev I.V."/>
        </authorList>
    </citation>
    <scope>NUCLEOTIDE SEQUENCE [LARGE SCALE GENOMIC DNA]</scope>
</reference>
<dbReference type="Gene3D" id="1.25.40.10">
    <property type="entry name" value="Tetratricopeptide repeat domain"/>
    <property type="match status" value="2"/>
</dbReference>
<dbReference type="InterPro" id="IPR002885">
    <property type="entry name" value="PPR_rpt"/>
</dbReference>
<name>D8S8I5_SELML</name>